<dbReference type="Proteomes" id="UP001165143">
    <property type="component" value="Unassembled WGS sequence"/>
</dbReference>
<accession>A0A9W6PNE2</accession>
<name>A0A9W6PNE2_9ACTN</name>
<comment type="caution">
    <text evidence="1">The sequence shown here is derived from an EMBL/GenBank/DDBJ whole genome shotgun (WGS) entry which is preliminary data.</text>
</comment>
<organism evidence="1 2">
    <name type="scientific">Kitasatospora phosalacinea</name>
    <dbReference type="NCBI Taxonomy" id="2065"/>
    <lineage>
        <taxon>Bacteria</taxon>
        <taxon>Bacillati</taxon>
        <taxon>Actinomycetota</taxon>
        <taxon>Actinomycetes</taxon>
        <taxon>Kitasatosporales</taxon>
        <taxon>Streptomycetaceae</taxon>
        <taxon>Kitasatospora</taxon>
    </lineage>
</organism>
<protein>
    <submittedName>
        <fullName evidence="1">Uncharacterized protein</fullName>
    </submittedName>
</protein>
<proteinExistence type="predicted"/>
<reference evidence="1" key="1">
    <citation type="submission" date="2023-02" db="EMBL/GenBank/DDBJ databases">
        <title>Kitasatospora phosalacinea NBRC 14362.</title>
        <authorList>
            <person name="Ichikawa N."/>
            <person name="Sato H."/>
            <person name="Tonouchi N."/>
        </authorList>
    </citation>
    <scope>NUCLEOTIDE SEQUENCE</scope>
    <source>
        <strain evidence="1">NBRC 14362</strain>
    </source>
</reference>
<dbReference type="EMBL" id="BSRX01000048">
    <property type="protein sequence ID" value="GLW58202.1"/>
    <property type="molecule type" value="Genomic_DNA"/>
</dbReference>
<evidence type="ECO:0000313" key="2">
    <source>
        <dbReference type="Proteomes" id="UP001165143"/>
    </source>
</evidence>
<sequence length="219" mass="23794">MSEQHRADGDRDASFYVLYSTAHMHDDVPGLPAMVAVRVQRDRRAGTFGMEYARHPLVAMGEGWLVRRGADPAAFARRGPIAPADRETERVEALLRGSGAHRFEIHDGYSFDTAPYDTWVIATDTLAADPVRPVRVFHDRRQVDDDTHTLREGHFASVEDARAWTDDLDSPLPPAALSPSVRVAAALLGTSSAAAGWARVISTPPPAAPPSGNGRPPSR</sequence>
<gene>
    <name evidence="1" type="ORF">Kpho01_62130</name>
</gene>
<dbReference type="AlphaFoldDB" id="A0A9W6PNE2"/>
<dbReference type="RefSeq" id="WP_285680095.1">
    <property type="nucleotide sequence ID" value="NZ_BSRX01000048.1"/>
</dbReference>
<evidence type="ECO:0000313" key="1">
    <source>
        <dbReference type="EMBL" id="GLW58202.1"/>
    </source>
</evidence>